<accession>A0A088FSE2</accession>
<dbReference type="AlphaFoldDB" id="A0A088FSE2"/>
<proteinExistence type="predicted"/>
<name>A0A088FSE2_XANCI</name>
<sequence>MFEILVSCNGLSEATGISAGLDVADEFVERPWHSDVHCLWDGRSLILRARNDYDHEGQALADEFSDAVCACTPIEIEVSIRVVSVREVPSSDA</sequence>
<protein>
    <submittedName>
        <fullName evidence="1">Uncharacterized protein</fullName>
    </submittedName>
</protein>
<reference evidence="1" key="1">
    <citation type="journal article" date="2014" name="Appl. Environ. Microbiol.">
        <title>Genomic insights into the evolutionary origin of Xanthomonas axonopodis pv. citri and its ecological relatives.</title>
        <authorList>
            <person name="Midha S."/>
            <person name="Patil P.B."/>
        </authorList>
    </citation>
    <scope>NUCLEOTIDE SEQUENCE</scope>
    <source>
        <strain evidence="1">LMG859</strain>
    </source>
</reference>
<dbReference type="EMBL" id="KF991094">
    <property type="protein sequence ID" value="AIM48004.1"/>
    <property type="molecule type" value="Genomic_DNA"/>
</dbReference>
<evidence type="ECO:0000313" key="1">
    <source>
        <dbReference type="EMBL" id="AIM48004.1"/>
    </source>
</evidence>
<organism evidence="1">
    <name type="scientific">Xanthomonas citri pv. punicae</name>
    <dbReference type="NCBI Taxonomy" id="487838"/>
    <lineage>
        <taxon>Bacteria</taxon>
        <taxon>Pseudomonadati</taxon>
        <taxon>Pseudomonadota</taxon>
        <taxon>Gammaproteobacteria</taxon>
        <taxon>Lysobacterales</taxon>
        <taxon>Lysobacteraceae</taxon>
        <taxon>Xanthomonas</taxon>
    </lineage>
</organism>